<dbReference type="Proteomes" id="UP000726170">
    <property type="component" value="Unassembled WGS sequence"/>
</dbReference>
<protein>
    <submittedName>
        <fullName evidence="1">Uncharacterized protein</fullName>
    </submittedName>
</protein>
<organism evidence="1 2">
    <name type="scientific">Clostridium mobile</name>
    <dbReference type="NCBI Taxonomy" id="2841512"/>
    <lineage>
        <taxon>Bacteria</taxon>
        <taxon>Bacillati</taxon>
        <taxon>Bacillota</taxon>
        <taxon>Clostridia</taxon>
        <taxon>Eubacteriales</taxon>
        <taxon>Clostridiaceae</taxon>
        <taxon>Clostridium</taxon>
    </lineage>
</organism>
<reference evidence="1 2" key="1">
    <citation type="submission" date="2021-06" db="EMBL/GenBank/DDBJ databases">
        <authorList>
            <person name="Sun Q."/>
            <person name="Li D."/>
        </authorList>
    </citation>
    <scope>NUCLEOTIDE SEQUENCE [LARGE SCALE GENOMIC DNA]</scope>
    <source>
        <strain evidence="1 2">MSJ-11</strain>
    </source>
</reference>
<comment type="caution">
    <text evidence="1">The sequence shown here is derived from an EMBL/GenBank/DDBJ whole genome shotgun (WGS) entry which is preliminary data.</text>
</comment>
<evidence type="ECO:0000313" key="2">
    <source>
        <dbReference type="Proteomes" id="UP000726170"/>
    </source>
</evidence>
<accession>A0ABS6EGI1</accession>
<dbReference type="RefSeq" id="WP_216438381.1">
    <property type="nucleotide sequence ID" value="NZ_JAHLQF010000002.1"/>
</dbReference>
<evidence type="ECO:0000313" key="1">
    <source>
        <dbReference type="EMBL" id="MBU5483877.1"/>
    </source>
</evidence>
<gene>
    <name evidence="1" type="ORF">KQI86_06015</name>
</gene>
<proteinExistence type="predicted"/>
<name>A0ABS6EGI1_9CLOT</name>
<dbReference type="EMBL" id="JAHLQF010000002">
    <property type="protein sequence ID" value="MBU5483877.1"/>
    <property type="molecule type" value="Genomic_DNA"/>
</dbReference>
<sequence>MDKKIKIKISNNAYNQLVNLFKYDDEYNCLKLTYNQGCCKTPKVSILLDTIKEMDFVDKVEDISIVYDKELADKVNEIQLIYTNKGFMVKATSLNETNETKGCALKGNCNGCSKASQGCPKLQTNI</sequence>
<keyword evidence="2" id="KW-1185">Reference proteome</keyword>